<proteinExistence type="predicted"/>
<dbReference type="EMBL" id="CACRXK020000805">
    <property type="protein sequence ID" value="CAB3984945.1"/>
    <property type="molecule type" value="Genomic_DNA"/>
</dbReference>
<dbReference type="AlphaFoldDB" id="A0A7D9HI04"/>
<name>A0A7D9HI04_PARCT</name>
<dbReference type="GO" id="GO:0003676">
    <property type="term" value="F:nucleic acid binding"/>
    <property type="evidence" value="ECO:0007669"/>
    <property type="project" value="InterPro"/>
</dbReference>
<dbReference type="OrthoDB" id="2686689at2759"/>
<sequence length="479" mass="55943">MEEEDKQYLLQAIFDVINSIDRFSQSRDANVDYQELMLKLDFLQRLLVNMNLDDSICANVGEAYNILFNMEQMEHQSRQELQTRSEKNNAARQVSRASRGRPSYDIKEEQLSFLLEKGFKVSEISKIIGVSKRTIERRMAFFGHSVSGMFSNIGDDELDDLVREASNSHPNFGLRMMKGYLQSKGVRVQRKRIRYSLLRIDPIGLMQRWKMAIKRRTYNVKYPLSLWHIDGNHKLINWRIVIHGGVDGYSRMPVYLKASDNNRAETVLREFLQSVEEFGLPSRVRSDKGGENVDVAAYMLSHPQRGPGRGSMITGKSTHNQRIERLWRDVFSGCLSLFYGLFLTMEEEGILDRENDTHIWCLHYVFLPIINEHIRNWRDAWILHPIRTERNKTPFQLWVIGLEHARTVEANRIIETLQEPVEYYGIDWAGPIPDQMPEQVDVPSVECPFDEEQLRNLPENTCHTHQQGIELFLQILELL</sequence>
<dbReference type="InterPro" id="IPR058913">
    <property type="entry name" value="Integrase_dom_put"/>
</dbReference>
<accession>A0A7D9HI04</accession>
<dbReference type="SUPFAM" id="SSF53098">
    <property type="entry name" value="Ribonuclease H-like"/>
    <property type="match status" value="1"/>
</dbReference>
<gene>
    <name evidence="2" type="ORF">PACLA_8A008813</name>
</gene>
<dbReference type="InterPro" id="IPR012337">
    <property type="entry name" value="RNaseH-like_sf"/>
</dbReference>
<evidence type="ECO:0000313" key="2">
    <source>
        <dbReference type="EMBL" id="CAB3984945.1"/>
    </source>
</evidence>
<dbReference type="InterPro" id="IPR001584">
    <property type="entry name" value="Integrase_cat-core"/>
</dbReference>
<feature type="region of interest" description="Disordered" evidence="1">
    <location>
        <begin position="77"/>
        <end position="101"/>
    </location>
</feature>
<evidence type="ECO:0000313" key="3">
    <source>
        <dbReference type="Proteomes" id="UP001152795"/>
    </source>
</evidence>
<feature type="compositionally biased region" description="Basic and acidic residues" evidence="1">
    <location>
        <begin position="77"/>
        <end position="89"/>
    </location>
</feature>
<keyword evidence="3" id="KW-1185">Reference proteome</keyword>
<dbReference type="Gene3D" id="3.30.420.10">
    <property type="entry name" value="Ribonuclease H-like superfamily/Ribonuclease H"/>
    <property type="match status" value="1"/>
</dbReference>
<dbReference type="Proteomes" id="UP001152795">
    <property type="component" value="Unassembled WGS sequence"/>
</dbReference>
<dbReference type="PROSITE" id="PS50994">
    <property type="entry name" value="INTEGRASE"/>
    <property type="match status" value="1"/>
</dbReference>
<dbReference type="InterPro" id="IPR036397">
    <property type="entry name" value="RNaseH_sf"/>
</dbReference>
<reference evidence="2" key="1">
    <citation type="submission" date="2020-04" db="EMBL/GenBank/DDBJ databases">
        <authorList>
            <person name="Alioto T."/>
            <person name="Alioto T."/>
            <person name="Gomez Garrido J."/>
        </authorList>
    </citation>
    <scope>NUCLEOTIDE SEQUENCE</scope>
    <source>
        <strain evidence="2">A484AB</strain>
    </source>
</reference>
<dbReference type="PANTHER" id="PTHR46791:SF5">
    <property type="entry name" value="CLR5 DOMAIN-CONTAINING PROTEIN-RELATED"/>
    <property type="match status" value="1"/>
</dbReference>
<dbReference type="Pfam" id="PF24764">
    <property type="entry name" value="rva_4"/>
    <property type="match status" value="1"/>
</dbReference>
<organism evidence="2 3">
    <name type="scientific">Paramuricea clavata</name>
    <name type="common">Red gorgonian</name>
    <name type="synonym">Violescent sea-whip</name>
    <dbReference type="NCBI Taxonomy" id="317549"/>
    <lineage>
        <taxon>Eukaryota</taxon>
        <taxon>Metazoa</taxon>
        <taxon>Cnidaria</taxon>
        <taxon>Anthozoa</taxon>
        <taxon>Octocorallia</taxon>
        <taxon>Malacalcyonacea</taxon>
        <taxon>Plexauridae</taxon>
        <taxon>Paramuricea</taxon>
    </lineage>
</organism>
<protein>
    <submittedName>
        <fullName evidence="2">LOW QUALITY PROTEIN: uncharacterized protein LOC110236864</fullName>
    </submittedName>
</protein>
<evidence type="ECO:0000256" key="1">
    <source>
        <dbReference type="SAM" id="MobiDB-lite"/>
    </source>
</evidence>
<comment type="caution">
    <text evidence="2">The sequence shown here is derived from an EMBL/GenBank/DDBJ whole genome shotgun (WGS) entry which is preliminary data.</text>
</comment>
<dbReference type="PANTHER" id="PTHR46791">
    <property type="entry name" value="EXPRESSED PROTEIN"/>
    <property type="match status" value="1"/>
</dbReference>
<dbReference type="GO" id="GO:0015074">
    <property type="term" value="P:DNA integration"/>
    <property type="evidence" value="ECO:0007669"/>
    <property type="project" value="InterPro"/>
</dbReference>